<dbReference type="Pfam" id="PF00307">
    <property type="entry name" value="CH"/>
    <property type="match status" value="1"/>
</dbReference>
<dbReference type="GO" id="GO:0031110">
    <property type="term" value="P:regulation of microtubule polymerization or depolymerization"/>
    <property type="evidence" value="ECO:0007669"/>
    <property type="project" value="TreeGrafter"/>
</dbReference>
<feature type="compositionally biased region" description="Pro residues" evidence="5">
    <location>
        <begin position="345"/>
        <end position="357"/>
    </location>
</feature>
<feature type="compositionally biased region" description="Basic and acidic residues" evidence="5">
    <location>
        <begin position="734"/>
        <end position="747"/>
    </location>
</feature>
<organism evidence="8 9">
    <name type="scientific">Esox lucius</name>
    <name type="common">Northern pike</name>
    <dbReference type="NCBI Taxonomy" id="8010"/>
    <lineage>
        <taxon>Eukaryota</taxon>
        <taxon>Metazoa</taxon>
        <taxon>Chordata</taxon>
        <taxon>Craniata</taxon>
        <taxon>Vertebrata</taxon>
        <taxon>Euteleostomi</taxon>
        <taxon>Actinopterygii</taxon>
        <taxon>Neopterygii</taxon>
        <taxon>Teleostei</taxon>
        <taxon>Protacanthopterygii</taxon>
        <taxon>Esociformes</taxon>
        <taxon>Esocidae</taxon>
        <taxon>Esox</taxon>
    </lineage>
</organism>
<accession>A0AAY5KW73</accession>
<dbReference type="CDD" id="cd21268">
    <property type="entry name" value="CH_GAS2L1_2"/>
    <property type="match status" value="1"/>
</dbReference>
<dbReference type="Proteomes" id="UP000265140">
    <property type="component" value="Chromosome 7"/>
</dbReference>
<gene>
    <name evidence="8" type="primary">GAS2L2</name>
</gene>
<feature type="compositionally biased region" description="Polar residues" evidence="5">
    <location>
        <begin position="366"/>
        <end position="392"/>
    </location>
</feature>
<dbReference type="Ensembl" id="ENSELUT00000100210.1">
    <property type="protein sequence ID" value="ENSELUP00000093069.1"/>
    <property type="gene ID" value="ENSELUG00000012478.3"/>
</dbReference>
<dbReference type="Pfam" id="PF02187">
    <property type="entry name" value="GAS2"/>
    <property type="match status" value="1"/>
</dbReference>
<dbReference type="SMART" id="SM00033">
    <property type="entry name" value="CH"/>
    <property type="match status" value="1"/>
</dbReference>
<comment type="similarity">
    <text evidence="4">Belongs to the GAS2 family.</text>
</comment>
<reference evidence="8" key="2">
    <citation type="submission" date="2025-08" db="UniProtKB">
        <authorList>
            <consortium name="Ensembl"/>
        </authorList>
    </citation>
    <scope>IDENTIFICATION</scope>
</reference>
<dbReference type="SUPFAM" id="SSF47576">
    <property type="entry name" value="Calponin-homology domain, CH-domain"/>
    <property type="match status" value="1"/>
</dbReference>
<evidence type="ECO:0000256" key="4">
    <source>
        <dbReference type="ARBA" id="ARBA00038441"/>
    </source>
</evidence>
<dbReference type="SMART" id="SM00243">
    <property type="entry name" value="GAS2"/>
    <property type="match status" value="1"/>
</dbReference>
<dbReference type="PROSITE" id="PS51460">
    <property type="entry name" value="GAR"/>
    <property type="match status" value="1"/>
</dbReference>
<dbReference type="Gene3D" id="3.30.920.20">
    <property type="entry name" value="Gas2-like domain"/>
    <property type="match status" value="1"/>
</dbReference>
<dbReference type="GeneTree" id="ENSGT00940000154849"/>
<dbReference type="GO" id="GO:0051015">
    <property type="term" value="F:actin filament binding"/>
    <property type="evidence" value="ECO:0007669"/>
    <property type="project" value="TreeGrafter"/>
</dbReference>
<dbReference type="PANTHER" id="PTHR46756">
    <property type="entry name" value="TRANSGELIN"/>
    <property type="match status" value="1"/>
</dbReference>
<comment type="subcellular location">
    <subcellularLocation>
        <location evidence="1">Cytoplasm</location>
        <location evidence="1">Cytoskeleton</location>
    </subcellularLocation>
</comment>
<dbReference type="GO" id="GO:0051764">
    <property type="term" value="P:actin crosslink formation"/>
    <property type="evidence" value="ECO:0007669"/>
    <property type="project" value="TreeGrafter"/>
</dbReference>
<dbReference type="Gene3D" id="1.10.418.10">
    <property type="entry name" value="Calponin-like domain"/>
    <property type="match status" value="1"/>
</dbReference>
<dbReference type="PANTHER" id="PTHR46756:SF21">
    <property type="entry name" value="GAS2-LIKE PROTEIN 2"/>
    <property type="match status" value="1"/>
</dbReference>
<dbReference type="GO" id="GO:0008017">
    <property type="term" value="F:microtubule binding"/>
    <property type="evidence" value="ECO:0007669"/>
    <property type="project" value="InterPro"/>
</dbReference>
<protein>
    <recommendedName>
        <fullName evidence="10">GAS2-like protein 2</fullName>
    </recommendedName>
</protein>
<dbReference type="SUPFAM" id="SSF143575">
    <property type="entry name" value="GAS2 domain-like"/>
    <property type="match status" value="1"/>
</dbReference>
<sequence length="802" mass="90191">MLELSNYYILLTMSTGIHHASNQSIKPFKSSEEYLYAMKEDLAEWLRDLYDVDIDVNNIVESLETGAMLCSHANNVTRVAGEFIQKYGMVRQVPLPTSGVSFVNSAQPSTFLARDNVSNFITWCRKQMDIKDVLMFETDDLVLRKNEKNFVLCLLEVARRASRFGMAAPVLIQLEQEIEEEIREGLEPPPEETPPDAKHQRHTSNTQNLDEMVQHLISQCTCPTQFPMVKLSEGKYRVGDSSTLIFVRILRNHVMVRVGGGWDTLEHYLDKHDPCRCTSISELLLPGTNELRLSASTPTLQHHQSEDELTHNSSTRTGREATRSSPAPRQTSSLPRSIPRSSTPQPQPKAKPQPQRPKTPLVFHRSTGQQCTLAQPQTETKPPQSWTKSQFASKLRQRSALGSNTTESPTGTSPQRNGGLNMVRTSFPIRSSDTLQRRPDRVNTIRPSKTCLDGPQFEPGVRPFTPAGGNKRRDSNKSPAPYDIITNPLNSSITGDFNQEMVQRLMRQSAFGFTLSDKEACLYRSLEQEILSNLQQLRFNSDGIPSLPDNRKSSNCAQQGEASFDAVISELSKGKRLLEKVCVESWANTLPGSSNDRQTYSCSDVEDFSLSLTKPCVSQPWSSWSASVKSKELLADCTTAPDSENGVINSVRQSRTELTNSPSVDLRVNNAVGPDSLWKPRNGSFRQKGTLKKPERVPSIYKLKLWPKVRPRDDYRPGKKPSRIPTPISYRGSHPAEDPQESRKDTHTQASHQHTSSRHPDRQGTIVTSQSYWQRDHKATVGPRLFQTPKQEIAESIEESWV</sequence>
<dbReference type="GO" id="GO:0008093">
    <property type="term" value="F:cytoskeletal anchor activity"/>
    <property type="evidence" value="ECO:0007669"/>
    <property type="project" value="TreeGrafter"/>
</dbReference>
<dbReference type="GO" id="GO:0035371">
    <property type="term" value="C:microtubule plus-end"/>
    <property type="evidence" value="ECO:0007669"/>
    <property type="project" value="TreeGrafter"/>
</dbReference>
<dbReference type="GO" id="GO:0005737">
    <property type="term" value="C:cytoplasm"/>
    <property type="evidence" value="ECO:0007669"/>
    <property type="project" value="TreeGrafter"/>
</dbReference>
<evidence type="ECO:0000256" key="2">
    <source>
        <dbReference type="ARBA" id="ARBA00022490"/>
    </source>
</evidence>
<feature type="domain" description="Calponin-homology (CH)" evidence="6">
    <location>
        <begin position="36"/>
        <end position="162"/>
    </location>
</feature>
<reference evidence="8 9" key="1">
    <citation type="submission" date="2020-02" db="EMBL/GenBank/DDBJ databases">
        <title>Esox lucius (northern pike) genome, fEsoLuc1, primary haplotype.</title>
        <authorList>
            <person name="Myers G."/>
            <person name="Karagic N."/>
            <person name="Meyer A."/>
            <person name="Pippel M."/>
            <person name="Reichard M."/>
            <person name="Winkler S."/>
            <person name="Tracey A."/>
            <person name="Sims Y."/>
            <person name="Howe K."/>
            <person name="Rhie A."/>
            <person name="Formenti G."/>
            <person name="Durbin R."/>
            <person name="Fedrigo O."/>
            <person name="Jarvis E.D."/>
        </authorList>
    </citation>
    <scope>NUCLEOTIDE SEQUENCE [LARGE SCALE GENOMIC DNA]</scope>
</reference>
<dbReference type="AlphaFoldDB" id="A0AAY5KW73"/>
<dbReference type="InterPro" id="IPR036534">
    <property type="entry name" value="GAR_dom_sf"/>
</dbReference>
<reference evidence="8" key="3">
    <citation type="submission" date="2025-09" db="UniProtKB">
        <authorList>
            <consortium name="Ensembl"/>
        </authorList>
    </citation>
    <scope>IDENTIFICATION</scope>
</reference>
<keyword evidence="9" id="KW-1185">Reference proteome</keyword>
<feature type="compositionally biased region" description="Polar residues" evidence="5">
    <location>
        <begin position="323"/>
        <end position="343"/>
    </location>
</feature>
<feature type="domain" description="GAR" evidence="7">
    <location>
        <begin position="204"/>
        <end position="276"/>
    </location>
</feature>
<feature type="region of interest" description="Disordered" evidence="5">
    <location>
        <begin position="445"/>
        <end position="483"/>
    </location>
</feature>
<evidence type="ECO:0000256" key="1">
    <source>
        <dbReference type="ARBA" id="ARBA00004245"/>
    </source>
</evidence>
<dbReference type="PROSITE" id="PS50021">
    <property type="entry name" value="CH"/>
    <property type="match status" value="1"/>
</dbReference>
<proteinExistence type="inferred from homology"/>
<name>A0AAY5KW73_ESOLU</name>
<evidence type="ECO:0000313" key="9">
    <source>
        <dbReference type="Proteomes" id="UP000265140"/>
    </source>
</evidence>
<evidence type="ECO:0000259" key="7">
    <source>
        <dbReference type="PROSITE" id="PS51460"/>
    </source>
</evidence>
<keyword evidence="2" id="KW-0963">Cytoplasm</keyword>
<dbReference type="GO" id="GO:0001725">
    <property type="term" value="C:stress fiber"/>
    <property type="evidence" value="ECO:0007669"/>
    <property type="project" value="TreeGrafter"/>
</dbReference>
<dbReference type="InterPro" id="IPR003108">
    <property type="entry name" value="GAR_dom"/>
</dbReference>
<keyword evidence="3" id="KW-0206">Cytoskeleton</keyword>
<feature type="region of interest" description="Disordered" evidence="5">
    <location>
        <begin position="671"/>
        <end position="693"/>
    </location>
</feature>
<feature type="region of interest" description="Disordered" evidence="5">
    <location>
        <begin position="297"/>
        <end position="422"/>
    </location>
</feature>
<dbReference type="GO" id="GO:0001578">
    <property type="term" value="P:microtubule bundle formation"/>
    <property type="evidence" value="ECO:0007669"/>
    <property type="project" value="TreeGrafter"/>
</dbReference>
<evidence type="ECO:0000259" key="6">
    <source>
        <dbReference type="PROSITE" id="PS50021"/>
    </source>
</evidence>
<evidence type="ECO:0008006" key="10">
    <source>
        <dbReference type="Google" id="ProtNLM"/>
    </source>
</evidence>
<evidence type="ECO:0000313" key="8">
    <source>
        <dbReference type="Ensembl" id="ENSELUP00000093069.1"/>
    </source>
</evidence>
<feature type="region of interest" description="Disordered" evidence="5">
    <location>
        <begin position="710"/>
        <end position="802"/>
    </location>
</feature>
<feature type="compositionally biased region" description="Polar residues" evidence="5">
    <location>
        <begin position="400"/>
        <end position="418"/>
    </location>
</feature>
<dbReference type="InterPro" id="IPR001715">
    <property type="entry name" value="CH_dom"/>
</dbReference>
<evidence type="ECO:0000256" key="5">
    <source>
        <dbReference type="SAM" id="MobiDB-lite"/>
    </source>
</evidence>
<dbReference type="InterPro" id="IPR036872">
    <property type="entry name" value="CH_dom_sf"/>
</dbReference>
<dbReference type="GO" id="GO:1904825">
    <property type="term" value="P:protein localization to microtubule plus-end"/>
    <property type="evidence" value="ECO:0007669"/>
    <property type="project" value="TreeGrafter"/>
</dbReference>
<dbReference type="GO" id="GO:0005884">
    <property type="term" value="C:actin filament"/>
    <property type="evidence" value="ECO:0007669"/>
    <property type="project" value="TreeGrafter"/>
</dbReference>
<evidence type="ECO:0000256" key="3">
    <source>
        <dbReference type="ARBA" id="ARBA00023212"/>
    </source>
</evidence>